<reference evidence="2 3" key="1">
    <citation type="journal article" date="2009" name="J. Bacteriol.">
        <title>Genome sequence of Azotobacter vinelandii, an obligate aerobe specialized to support diverse anaerobic metabolic processes.</title>
        <authorList>
            <person name="Setubal J.C."/>
            <person name="dos Santos P."/>
            <person name="Goldman B.S."/>
            <person name="Ertesvag H."/>
            <person name="Espin G."/>
            <person name="Rubio L.M."/>
            <person name="Valla S."/>
            <person name="Almeida N.F."/>
            <person name="Balasubramanian D."/>
            <person name="Cromes L."/>
            <person name="Curatti L."/>
            <person name="Du Z."/>
            <person name="Godsy E."/>
            <person name="Goodner B."/>
            <person name="Hellner-Burris K."/>
            <person name="Hernandez J.A."/>
            <person name="Houmiel K."/>
            <person name="Imperial J."/>
            <person name="Kennedy C."/>
            <person name="Larson T.J."/>
            <person name="Latreille P."/>
            <person name="Ligon L.S."/>
            <person name="Lu J."/>
            <person name="Maerk M."/>
            <person name="Miller N.M."/>
            <person name="Norton S."/>
            <person name="O'Carroll I.P."/>
            <person name="Paulsen I."/>
            <person name="Raulfs E.C."/>
            <person name="Roemer R."/>
            <person name="Rosser J."/>
            <person name="Segura D."/>
            <person name="Slater S."/>
            <person name="Stricklin S.L."/>
            <person name="Studholme D.J."/>
            <person name="Sun J."/>
            <person name="Viana C.J."/>
            <person name="Wallin E."/>
            <person name="Wang B."/>
            <person name="Wheeler C."/>
            <person name="Zhu H."/>
            <person name="Dean D.R."/>
            <person name="Dixon R."/>
            <person name="Wood D."/>
        </authorList>
    </citation>
    <scope>NUCLEOTIDE SEQUENCE [LARGE SCALE GENOMIC DNA]</scope>
    <source>
        <strain evidence="3">DJ / ATCC BAA-1303</strain>
    </source>
</reference>
<dbReference type="EnsemblBacteria" id="ACO78826">
    <property type="protein sequence ID" value="ACO78826"/>
    <property type="gene ID" value="Avin_26500"/>
</dbReference>
<proteinExistence type="predicted"/>
<evidence type="ECO:0000313" key="2">
    <source>
        <dbReference type="EMBL" id="ACO78826.1"/>
    </source>
</evidence>
<gene>
    <name evidence="2" type="ordered locus">Avin_26500</name>
</gene>
<keyword evidence="3" id="KW-1185">Reference proteome</keyword>
<name>C1DJQ7_AZOVD</name>
<dbReference type="KEGG" id="avn:Avin_26500"/>
<dbReference type="EMBL" id="CP001157">
    <property type="protein sequence ID" value="ACO78826.1"/>
    <property type="molecule type" value="Genomic_DNA"/>
</dbReference>
<accession>C1DJQ7</accession>
<dbReference type="RefSeq" id="WP_012701217.1">
    <property type="nucleotide sequence ID" value="NC_012560.1"/>
</dbReference>
<evidence type="ECO:0000256" key="1">
    <source>
        <dbReference type="SAM" id="MobiDB-lite"/>
    </source>
</evidence>
<dbReference type="Proteomes" id="UP000002424">
    <property type="component" value="Chromosome"/>
</dbReference>
<feature type="region of interest" description="Disordered" evidence="1">
    <location>
        <begin position="637"/>
        <end position="664"/>
    </location>
</feature>
<organism evidence="2 3">
    <name type="scientific">Azotobacter vinelandii (strain DJ / ATCC BAA-1303)</name>
    <dbReference type="NCBI Taxonomy" id="322710"/>
    <lineage>
        <taxon>Bacteria</taxon>
        <taxon>Pseudomonadati</taxon>
        <taxon>Pseudomonadota</taxon>
        <taxon>Gammaproteobacteria</taxon>
        <taxon>Pseudomonadales</taxon>
        <taxon>Pseudomonadaceae</taxon>
        <taxon>Azotobacter</taxon>
    </lineage>
</organism>
<dbReference type="AlphaFoldDB" id="C1DJQ7"/>
<protein>
    <submittedName>
        <fullName evidence="2">Uncharacterized protein</fullName>
    </submittedName>
</protein>
<feature type="compositionally biased region" description="Polar residues" evidence="1">
    <location>
        <begin position="652"/>
        <end position="662"/>
    </location>
</feature>
<dbReference type="GeneID" id="88185792"/>
<evidence type="ECO:0000313" key="3">
    <source>
        <dbReference type="Proteomes" id="UP000002424"/>
    </source>
</evidence>
<sequence>MSKSSDTTTDTVGVGKKARNVLNTEDIRIFVQSIANEIFGVAPSGRRAELRAWFTGAAAKWLIREGEAWEVERLPDDAQPWALKALAEHQPLWKVSLDKRLRTRLHHLADWSLYAAPRQINKVSFEDALDKMVSWMLTIAPEDRDDYASAEVGTTRIMEVAKHAGLPAGCHWVSLNDASALEREGILMKHCVRSYADKVGDGSAQVYSLRDGDDLSLATLELSPHRSPQQLLDMWPCSAVARRERQRELDAGYRVLAFIQLRGRLNQDVSSAVIDAFLQLQSHLRSRGYVIWRGEEFDNCRLTGIVKDRGILEPVASFPAGAFIESMAWDGASDAVIPEGLRFATLEIYNARDTSRWPASLDARRIRLHKEIHYLDARSWQVEEVILDSDLLVPSCADGELFLGRLEKLIFDEKSVFTGAPERWEGAKRDAFIAPGKYLSRLCAQARKVFLPWFRADSIELRDTEHLYAPGVDADDLRVSTARNARYLNLDFASLKNLAILGSAARSGHFSACSIQVGCNRSEHEGFRGLSGHAPSPADDRSTSLELAIALEELDLQRSGQPGEWISRLTEAQPDKTRLLGDWSFIRRLADFADRSSVRQVSFSPLGKRKPLPAVFKEGSDTLRNLASLSEIMAADPASDGRKAESIRAARTASTKEATSDWSPDEKAGFSIWASAGNWQPVFNPGNDPDAPVSRNLPQGGDRADGNALERAFARIDARRSEEARRVWVDKRPPRGLPGNYAILQAFHDVGWLCAVLLWADNEAPLERLLPKTAPSLESMRTLPAEIQDALILRFGAVGHGALPAGCTKHPEDTGHLFPARGTSFAPPPQGVRDAWKRLGVHLDEIETREIRDWAEDCARRALS</sequence>
<dbReference type="HOGENOM" id="CLU_331408_0_0_6"/>
<feature type="compositionally biased region" description="Basic and acidic residues" evidence="1">
    <location>
        <begin position="639"/>
        <end position="648"/>
    </location>
</feature>